<reference evidence="3 4" key="1">
    <citation type="submission" date="2017-08" db="EMBL/GenBank/DDBJ databases">
        <title>Acidophilic green algal genome provides insights into adaptation to an acidic environment.</title>
        <authorList>
            <person name="Hirooka S."/>
            <person name="Hirose Y."/>
            <person name="Kanesaki Y."/>
            <person name="Higuchi S."/>
            <person name="Fujiwara T."/>
            <person name="Onuma R."/>
            <person name="Era A."/>
            <person name="Ohbayashi R."/>
            <person name="Uzuka A."/>
            <person name="Nozaki H."/>
            <person name="Yoshikawa H."/>
            <person name="Miyagishima S.Y."/>
        </authorList>
    </citation>
    <scope>NUCLEOTIDE SEQUENCE [LARGE SCALE GENOMIC DNA]</scope>
    <source>
        <strain evidence="3 4">NIES-2499</strain>
    </source>
</reference>
<keyword evidence="2" id="KW-0812">Transmembrane</keyword>
<dbReference type="InterPro" id="IPR051144">
    <property type="entry name" value="Formin_homology_domain"/>
</dbReference>
<keyword evidence="2" id="KW-1133">Transmembrane helix</keyword>
<feature type="region of interest" description="Disordered" evidence="1">
    <location>
        <begin position="782"/>
        <end position="805"/>
    </location>
</feature>
<evidence type="ECO:0000313" key="4">
    <source>
        <dbReference type="Proteomes" id="UP000232323"/>
    </source>
</evidence>
<evidence type="ECO:0000256" key="1">
    <source>
        <dbReference type="SAM" id="MobiDB-lite"/>
    </source>
</evidence>
<dbReference type="STRING" id="1157962.A0A250X0A2"/>
<proteinExistence type="predicted"/>
<comment type="caution">
    <text evidence="3">The sequence shown here is derived from an EMBL/GenBank/DDBJ whole genome shotgun (WGS) entry which is preliminary data.</text>
</comment>
<dbReference type="PANTHER" id="PTHR45733">
    <property type="entry name" value="FORMIN-J"/>
    <property type="match status" value="1"/>
</dbReference>
<feature type="region of interest" description="Disordered" evidence="1">
    <location>
        <begin position="323"/>
        <end position="446"/>
    </location>
</feature>
<keyword evidence="4" id="KW-1185">Reference proteome</keyword>
<dbReference type="Proteomes" id="UP000232323">
    <property type="component" value="Unassembled WGS sequence"/>
</dbReference>
<evidence type="ECO:0000256" key="2">
    <source>
        <dbReference type="SAM" id="Phobius"/>
    </source>
</evidence>
<feature type="compositionally biased region" description="Basic and acidic residues" evidence="1">
    <location>
        <begin position="889"/>
        <end position="904"/>
    </location>
</feature>
<evidence type="ECO:0000313" key="3">
    <source>
        <dbReference type="EMBL" id="GAX76503.1"/>
    </source>
</evidence>
<organism evidence="3 4">
    <name type="scientific">Chlamydomonas eustigma</name>
    <dbReference type="NCBI Taxonomy" id="1157962"/>
    <lineage>
        <taxon>Eukaryota</taxon>
        <taxon>Viridiplantae</taxon>
        <taxon>Chlorophyta</taxon>
        <taxon>core chlorophytes</taxon>
        <taxon>Chlorophyceae</taxon>
        <taxon>CS clade</taxon>
        <taxon>Chlamydomonadales</taxon>
        <taxon>Chlamydomonadaceae</taxon>
        <taxon>Chlamydomonas</taxon>
    </lineage>
</organism>
<protein>
    <submittedName>
        <fullName evidence="3">Uncharacterized protein</fullName>
    </submittedName>
</protein>
<name>A0A250X0A2_9CHLO</name>
<gene>
    <name evidence="3" type="ORF">CEUSTIGMA_g3948.t1</name>
</gene>
<dbReference type="PANTHER" id="PTHR45733:SF17">
    <property type="entry name" value="FORMIN-LIKE PROTEIN 14"/>
    <property type="match status" value="1"/>
</dbReference>
<feature type="region of interest" description="Disordered" evidence="1">
    <location>
        <begin position="867"/>
        <end position="926"/>
    </location>
</feature>
<dbReference type="PRINTS" id="PR01217">
    <property type="entry name" value="PRICHEXTENSN"/>
</dbReference>
<dbReference type="EMBL" id="BEGY01000018">
    <property type="protein sequence ID" value="GAX76503.1"/>
    <property type="molecule type" value="Genomic_DNA"/>
</dbReference>
<feature type="transmembrane region" description="Helical" evidence="2">
    <location>
        <begin position="812"/>
        <end position="837"/>
    </location>
</feature>
<feature type="compositionally biased region" description="Pro residues" evidence="1">
    <location>
        <begin position="323"/>
        <end position="441"/>
    </location>
</feature>
<dbReference type="AlphaFoldDB" id="A0A250X0A2"/>
<feature type="compositionally biased region" description="Pro residues" evidence="1">
    <location>
        <begin position="878"/>
        <end position="887"/>
    </location>
</feature>
<accession>A0A250X0A2</accession>
<keyword evidence="2" id="KW-0472">Membrane</keyword>
<sequence>MVFINNASILYNSANWNQALFKPPIGASQSTSPNTVIYSGSTTITIQALIKQNTSLNLLEVNGAEVYQLVAAKISTDTINMSEVGAIPSILYYSQGGDPTSPNSVYVEDAVDTSNILYNVSILADPYLAGAVASSASGRRLNSAISSSSSSSSSRDRKLQASRSSYLQYSLYSTCFLPSFHAAINAEGNTVLSLLMDSSAAGCTNDQASVYAAAPLYVRVLLTSNASLSLSKTGAITPLSTSYLAFGNASTGAGLLPQGAITWTNVPLSGHAFTYTITLPGAVPLSEICVQYAGAPPNSCNIQVLASNGTAWTAVVLQSFSPPSLPPVSSPPPLPPQPPPQPPQPPSPPSPSPGPPPQIRPPSPPFPPPQPPQPPSPPLPPPASPSPSPPHITPQPSTLPSPPYPFGVPSPPSPPPVSSPPPLPPQPPPQPPQPPSPPSPSPGCAAGRTCDAITSFMVFINNASILYNSANWNQALFKPPIGASQSTSPNTVIYSGSTTITIQALIKQNTSLNLLEVNGAEVYQLVAAKISTDTINMSDVGPISSILYYSQGGDPTSPNSVYVEDAVDTSNILYNISILADPYLAGAVASSARGRRLNSAISSSSRDRKLQASRSSYLQYSLYSTCFLPSFHAAINAEGNTVLSLLMDSSAAGCTNDQASVYAAAPLYVRVLLTSNASLSLSKTGAITPLSTSYLAFGNASTGAGLLPQGAITWTNVPLSGHAFTYTITLPGAVPLSEICVQYAGASPNSCNIQVLASNGTAWTAVVLQSFSPPPSPPLLLPSPGVILSPPTPSSPEGQGGSSSGLNDQEKIAVIVVSVVGGVILLALLIAVLIILYRQRQKKWAPDKREFDGVVIEGPPELSVAAGELAAGGGDPGPSTPAQPSSPDPGHEHEPGPSGERRNQGEPLTPPHNVSGREALAYWSQA</sequence>